<keyword evidence="2" id="KW-1185">Reference proteome</keyword>
<protein>
    <submittedName>
        <fullName evidence="1">Uncharacterized protein</fullName>
    </submittedName>
</protein>
<dbReference type="Proteomes" id="UP000053593">
    <property type="component" value="Unassembled WGS sequence"/>
</dbReference>
<dbReference type="HOGENOM" id="CLU_2399908_0_0_1"/>
<accession>A0A0D0C8H9</accession>
<dbReference type="EMBL" id="KN834818">
    <property type="protein sequence ID" value="KIK54267.1"/>
    <property type="molecule type" value="Genomic_DNA"/>
</dbReference>
<organism evidence="1 2">
    <name type="scientific">Collybiopsis luxurians FD-317 M1</name>
    <dbReference type="NCBI Taxonomy" id="944289"/>
    <lineage>
        <taxon>Eukaryota</taxon>
        <taxon>Fungi</taxon>
        <taxon>Dikarya</taxon>
        <taxon>Basidiomycota</taxon>
        <taxon>Agaricomycotina</taxon>
        <taxon>Agaricomycetes</taxon>
        <taxon>Agaricomycetidae</taxon>
        <taxon>Agaricales</taxon>
        <taxon>Marasmiineae</taxon>
        <taxon>Omphalotaceae</taxon>
        <taxon>Collybiopsis</taxon>
        <taxon>Collybiopsis luxurians</taxon>
    </lineage>
</organism>
<evidence type="ECO:0000313" key="1">
    <source>
        <dbReference type="EMBL" id="KIK54267.1"/>
    </source>
</evidence>
<proteinExistence type="predicted"/>
<reference evidence="1 2" key="1">
    <citation type="submission" date="2014-04" db="EMBL/GenBank/DDBJ databases">
        <title>Evolutionary Origins and Diversification of the Mycorrhizal Mutualists.</title>
        <authorList>
            <consortium name="DOE Joint Genome Institute"/>
            <consortium name="Mycorrhizal Genomics Consortium"/>
            <person name="Kohler A."/>
            <person name="Kuo A."/>
            <person name="Nagy L.G."/>
            <person name="Floudas D."/>
            <person name="Copeland A."/>
            <person name="Barry K.W."/>
            <person name="Cichocki N."/>
            <person name="Veneault-Fourrey C."/>
            <person name="LaButti K."/>
            <person name="Lindquist E.A."/>
            <person name="Lipzen A."/>
            <person name="Lundell T."/>
            <person name="Morin E."/>
            <person name="Murat C."/>
            <person name="Riley R."/>
            <person name="Ohm R."/>
            <person name="Sun H."/>
            <person name="Tunlid A."/>
            <person name="Henrissat B."/>
            <person name="Grigoriev I.V."/>
            <person name="Hibbett D.S."/>
            <person name="Martin F."/>
        </authorList>
    </citation>
    <scope>NUCLEOTIDE SEQUENCE [LARGE SCALE GENOMIC DNA]</scope>
    <source>
        <strain evidence="1 2">FD-317 M1</strain>
    </source>
</reference>
<evidence type="ECO:0000313" key="2">
    <source>
        <dbReference type="Proteomes" id="UP000053593"/>
    </source>
</evidence>
<sequence length="95" mass="10342">MFNPGCHRRCLHLFYPKVARAYKVPESTIEPRGSPSLIRPSLLFLCEPSEFLVAGLLNSPGGGFVCSRDFPTCVLRPVSSSSPTTILPSLGTLIH</sequence>
<dbReference type="AlphaFoldDB" id="A0A0D0C8H9"/>
<gene>
    <name evidence="1" type="ORF">GYMLUDRAFT_916905</name>
</gene>
<name>A0A0D0C8H9_9AGAR</name>